<evidence type="ECO:0000313" key="1">
    <source>
        <dbReference type="EMBL" id="EMQ97721.1"/>
    </source>
</evidence>
<dbReference type="EMBL" id="AOCK01000009">
    <property type="protein sequence ID" value="EMQ97721.1"/>
    <property type="molecule type" value="Genomic_DNA"/>
</dbReference>
<comment type="caution">
    <text evidence="1">The sequence shown here is derived from an EMBL/GenBank/DDBJ whole genome shotgun (WGS) entry which is preliminary data.</text>
</comment>
<dbReference type="AlphaFoldDB" id="M7MRT8"/>
<name>M7MRT8_9MICC</name>
<accession>M7MRT8</accession>
<evidence type="ECO:0000313" key="2">
    <source>
        <dbReference type="Proteomes" id="UP000012015"/>
    </source>
</evidence>
<proteinExistence type="predicted"/>
<keyword evidence="2" id="KW-1185">Reference proteome</keyword>
<gene>
    <name evidence="1" type="ORF">ADIAG_03101</name>
</gene>
<protein>
    <submittedName>
        <fullName evidence="1">Uncharacterized protein</fullName>
    </submittedName>
</protein>
<organism evidence="1 2">
    <name type="scientific">Paeniglutamicibacter gangotriensis Lz1y</name>
    <dbReference type="NCBI Taxonomy" id="1276920"/>
    <lineage>
        <taxon>Bacteria</taxon>
        <taxon>Bacillati</taxon>
        <taxon>Actinomycetota</taxon>
        <taxon>Actinomycetes</taxon>
        <taxon>Micrococcales</taxon>
        <taxon>Micrococcaceae</taxon>
        <taxon>Paeniglutamicibacter</taxon>
    </lineage>
</organism>
<sequence length="281" mass="32184">MWTRELRRGPRAKYPSSPYGVNFGFEGLPDKYGRSKPQSTCWRNTCRTSTPCPPTPWTTLHSLRVPAWTLVEKTRTWSWFCSPPVSMPSRSLRPCMNWFADADSAWNLGHDCVGGLYVAMNLLPEHYHSLKAVRTDASGDRTQSRQTCALRPDILLRRWKTQHLTKHCYFWDTNTDANRSNSSRSHPRRFLPSNGWPLWRSSSMPGGPGFRFGRSFTADRCRATCSSVRSPRLGPSTCPLPERSWRSPKIGVPKSMPIRQHILPPCHARVRIHKLHDMSAP</sequence>
<dbReference type="Proteomes" id="UP000012015">
    <property type="component" value="Unassembled WGS sequence"/>
</dbReference>
<reference evidence="1 2" key="1">
    <citation type="journal article" date="2013" name="Genome Announc.">
        <title>Draft Genome Sequence of Arthrobacter gangotriensis Strain Lz1yT, Isolated from a Penguin Rookery Soil Sample Collected in Antarctica, near the Indian Station Dakshin Gangotri.</title>
        <authorList>
            <person name="Shivaji S."/>
            <person name="Ara S."/>
            <person name="Bandi S."/>
            <person name="Singh A."/>
            <person name="Kumar Pinnaka A."/>
        </authorList>
    </citation>
    <scope>NUCLEOTIDE SEQUENCE [LARGE SCALE GENOMIC DNA]</scope>
    <source>
        <strain evidence="1 2">Lz1y</strain>
    </source>
</reference>